<keyword evidence="1" id="KW-0472">Membrane</keyword>
<feature type="transmembrane region" description="Helical" evidence="1">
    <location>
        <begin position="48"/>
        <end position="72"/>
    </location>
</feature>
<proteinExistence type="predicted"/>
<keyword evidence="1" id="KW-0812">Transmembrane</keyword>
<reference evidence="2" key="1">
    <citation type="journal article" date="2020" name="Stud. Mycol.">
        <title>101 Dothideomycetes genomes: a test case for predicting lifestyles and emergence of pathogens.</title>
        <authorList>
            <person name="Haridas S."/>
            <person name="Albert R."/>
            <person name="Binder M."/>
            <person name="Bloem J."/>
            <person name="Labutti K."/>
            <person name="Salamov A."/>
            <person name="Andreopoulos B."/>
            <person name="Baker S."/>
            <person name="Barry K."/>
            <person name="Bills G."/>
            <person name="Bluhm B."/>
            <person name="Cannon C."/>
            <person name="Castanera R."/>
            <person name="Culley D."/>
            <person name="Daum C."/>
            <person name="Ezra D."/>
            <person name="Gonzalez J."/>
            <person name="Henrissat B."/>
            <person name="Kuo A."/>
            <person name="Liang C."/>
            <person name="Lipzen A."/>
            <person name="Lutzoni F."/>
            <person name="Magnuson J."/>
            <person name="Mondo S."/>
            <person name="Nolan M."/>
            <person name="Ohm R."/>
            <person name="Pangilinan J."/>
            <person name="Park H.-J."/>
            <person name="Ramirez L."/>
            <person name="Alfaro M."/>
            <person name="Sun H."/>
            <person name="Tritt A."/>
            <person name="Yoshinaga Y."/>
            <person name="Zwiers L.-H."/>
            <person name="Turgeon B."/>
            <person name="Goodwin S."/>
            <person name="Spatafora J."/>
            <person name="Crous P."/>
            <person name="Grigoriev I."/>
        </authorList>
    </citation>
    <scope>NUCLEOTIDE SEQUENCE</scope>
    <source>
        <strain evidence="2">CBS 119687</strain>
    </source>
</reference>
<dbReference type="EMBL" id="ML977514">
    <property type="protein sequence ID" value="KAF2126113.1"/>
    <property type="molecule type" value="Genomic_DNA"/>
</dbReference>
<dbReference type="Proteomes" id="UP000799771">
    <property type="component" value="Unassembled WGS sequence"/>
</dbReference>
<evidence type="ECO:0000256" key="1">
    <source>
        <dbReference type="SAM" id="Phobius"/>
    </source>
</evidence>
<name>A0A6A6A4M2_9PLEO</name>
<gene>
    <name evidence="2" type="ORF">P153DRAFT_369468</name>
</gene>
<protein>
    <submittedName>
        <fullName evidence="2">Uncharacterized protein</fullName>
    </submittedName>
</protein>
<dbReference type="GeneID" id="54409216"/>
<dbReference type="RefSeq" id="XP_033520505.1">
    <property type="nucleotide sequence ID" value="XM_033668784.1"/>
</dbReference>
<keyword evidence="1" id="KW-1133">Transmembrane helix</keyword>
<evidence type="ECO:0000313" key="2">
    <source>
        <dbReference type="EMBL" id="KAF2126113.1"/>
    </source>
</evidence>
<keyword evidence="3" id="KW-1185">Reference proteome</keyword>
<evidence type="ECO:0000313" key="3">
    <source>
        <dbReference type="Proteomes" id="UP000799771"/>
    </source>
</evidence>
<accession>A0A6A6A4M2</accession>
<organism evidence="2 3">
    <name type="scientific">Dothidotthia symphoricarpi CBS 119687</name>
    <dbReference type="NCBI Taxonomy" id="1392245"/>
    <lineage>
        <taxon>Eukaryota</taxon>
        <taxon>Fungi</taxon>
        <taxon>Dikarya</taxon>
        <taxon>Ascomycota</taxon>
        <taxon>Pezizomycotina</taxon>
        <taxon>Dothideomycetes</taxon>
        <taxon>Pleosporomycetidae</taxon>
        <taxon>Pleosporales</taxon>
        <taxon>Dothidotthiaceae</taxon>
        <taxon>Dothidotthia</taxon>
    </lineage>
</organism>
<dbReference type="AlphaFoldDB" id="A0A6A6A4M2"/>
<sequence length="80" mass="8727">MHARMTHPQLPGAKSQGVNNAFWRSGPASARVLSANVRRRGSRALTKAPLSTVLESCSLTLTLLLLCCWFLIRTLTTCTS</sequence>